<evidence type="ECO:0000313" key="1">
    <source>
        <dbReference type="EnsemblPlants" id="LPERR12G04690.1"/>
    </source>
</evidence>
<proteinExistence type="predicted"/>
<reference evidence="2" key="2">
    <citation type="submission" date="2013-12" db="EMBL/GenBank/DDBJ databases">
        <authorList>
            <person name="Yu Y."/>
            <person name="Lee S."/>
            <person name="de Baynast K."/>
            <person name="Wissotski M."/>
            <person name="Liu L."/>
            <person name="Talag J."/>
            <person name="Goicoechea J."/>
            <person name="Angelova A."/>
            <person name="Jetty R."/>
            <person name="Kudrna D."/>
            <person name="Golser W."/>
            <person name="Rivera L."/>
            <person name="Zhang J."/>
            <person name="Wing R."/>
        </authorList>
    </citation>
    <scope>NUCLEOTIDE SEQUENCE</scope>
</reference>
<sequence length="124" mass="13689">MPRTLEGLRVFQPGFARPPPSSPRAVVRATIVASRPPPTVDGAPYPEDMDVSRHHLLLPCHLHATRSVLPSPSSVWHQIRSRVVRYGETECSLSRPGAREDGLRRLNHNRNDECGLVSARTGAV</sequence>
<evidence type="ECO:0000313" key="2">
    <source>
        <dbReference type="Proteomes" id="UP000032180"/>
    </source>
</evidence>
<name>A0A0D9XXK0_9ORYZ</name>
<dbReference type="EnsemblPlants" id="LPERR12G04690.1">
    <property type="protein sequence ID" value="LPERR12G04690.1"/>
    <property type="gene ID" value="LPERR12G04690"/>
</dbReference>
<dbReference type="Gramene" id="LPERR12G04690.1">
    <property type="protein sequence ID" value="LPERR12G04690.1"/>
    <property type="gene ID" value="LPERR12G04690"/>
</dbReference>
<organism evidence="1 2">
    <name type="scientific">Leersia perrieri</name>
    <dbReference type="NCBI Taxonomy" id="77586"/>
    <lineage>
        <taxon>Eukaryota</taxon>
        <taxon>Viridiplantae</taxon>
        <taxon>Streptophyta</taxon>
        <taxon>Embryophyta</taxon>
        <taxon>Tracheophyta</taxon>
        <taxon>Spermatophyta</taxon>
        <taxon>Magnoliopsida</taxon>
        <taxon>Liliopsida</taxon>
        <taxon>Poales</taxon>
        <taxon>Poaceae</taxon>
        <taxon>BOP clade</taxon>
        <taxon>Oryzoideae</taxon>
        <taxon>Oryzeae</taxon>
        <taxon>Oryzinae</taxon>
        <taxon>Leersia</taxon>
    </lineage>
</organism>
<dbReference type="AlphaFoldDB" id="A0A0D9XXK0"/>
<reference evidence="1" key="3">
    <citation type="submission" date="2015-04" db="UniProtKB">
        <authorList>
            <consortium name="EnsemblPlants"/>
        </authorList>
    </citation>
    <scope>IDENTIFICATION</scope>
</reference>
<accession>A0A0D9XXK0</accession>
<reference evidence="1 2" key="1">
    <citation type="submission" date="2012-08" db="EMBL/GenBank/DDBJ databases">
        <title>Oryza genome evolution.</title>
        <authorList>
            <person name="Wing R.A."/>
        </authorList>
    </citation>
    <scope>NUCLEOTIDE SEQUENCE</scope>
</reference>
<protein>
    <submittedName>
        <fullName evidence="1">Uncharacterized protein</fullName>
    </submittedName>
</protein>
<dbReference type="HOGENOM" id="CLU_2007197_0_0_1"/>
<keyword evidence="2" id="KW-1185">Reference proteome</keyword>
<dbReference type="Proteomes" id="UP000032180">
    <property type="component" value="Chromosome 12"/>
</dbReference>